<reference evidence="2 3" key="1">
    <citation type="submission" date="2019-05" db="EMBL/GenBank/DDBJ databases">
        <title>Genome sequencing of F202Z8.</title>
        <authorList>
            <person name="Kwon Y.M."/>
        </authorList>
    </citation>
    <scope>NUCLEOTIDE SEQUENCE [LARGE SCALE GENOMIC DNA]</scope>
    <source>
        <strain evidence="2 3">F202Z8</strain>
    </source>
</reference>
<dbReference type="PANTHER" id="PTHR40254:SF1">
    <property type="entry name" value="BLR0577 PROTEIN"/>
    <property type="match status" value="1"/>
</dbReference>
<evidence type="ECO:0000259" key="1">
    <source>
        <dbReference type="Pfam" id="PF13454"/>
    </source>
</evidence>
<dbReference type="PANTHER" id="PTHR40254">
    <property type="entry name" value="BLR0577 PROTEIN"/>
    <property type="match status" value="1"/>
</dbReference>
<protein>
    <submittedName>
        <fullName evidence="2">FAD/NAD(P)-binding protein</fullName>
    </submittedName>
</protein>
<dbReference type="KEGG" id="asag:FGM00_19485"/>
<evidence type="ECO:0000313" key="3">
    <source>
        <dbReference type="Proteomes" id="UP000310017"/>
    </source>
</evidence>
<dbReference type="Proteomes" id="UP000310017">
    <property type="component" value="Chromosome"/>
</dbReference>
<organism evidence="2 3">
    <name type="scientific">Aggregatimonas sangjinii</name>
    <dbReference type="NCBI Taxonomy" id="2583587"/>
    <lineage>
        <taxon>Bacteria</taxon>
        <taxon>Pseudomonadati</taxon>
        <taxon>Bacteroidota</taxon>
        <taxon>Flavobacteriia</taxon>
        <taxon>Flavobacteriales</taxon>
        <taxon>Flavobacteriaceae</taxon>
        <taxon>Aggregatimonas</taxon>
    </lineage>
</organism>
<dbReference type="Pfam" id="PF13454">
    <property type="entry name" value="NAD_binding_9"/>
    <property type="match status" value="1"/>
</dbReference>
<dbReference type="InterPro" id="IPR038732">
    <property type="entry name" value="HpyO/CreE_NAD-binding"/>
</dbReference>
<gene>
    <name evidence="2" type="ORF">FGM00_19485</name>
</gene>
<accession>A0A5B7SVI1</accession>
<evidence type="ECO:0000313" key="2">
    <source>
        <dbReference type="EMBL" id="QCX02192.1"/>
    </source>
</evidence>
<name>A0A5B7SVI1_9FLAO</name>
<dbReference type="EMBL" id="CP040710">
    <property type="protein sequence ID" value="QCX02192.1"/>
    <property type="molecule type" value="Genomic_DNA"/>
</dbReference>
<dbReference type="InterPro" id="IPR036188">
    <property type="entry name" value="FAD/NAD-bd_sf"/>
</dbReference>
<dbReference type="AlphaFoldDB" id="A0A5B7SVI1"/>
<dbReference type="RefSeq" id="WP_138854528.1">
    <property type="nucleotide sequence ID" value="NZ_CP040710.1"/>
</dbReference>
<sequence length="582" mass="65026">MKDKIEMATVAIIGCGPRGLSALEALYAQAAPSEMVKVLIFEPATNPGAGVIYNLDQADSNWLNVSTRDLGIPARDKVTFETFALPEYPDFQDWIGYSEEKEESTAVDQFPLRSKLGEYLSSRYKSIANILAAEGLLTFIPEEVRHLDVEGDLLKIDTYLGQSYTADEVVLTIGHQPIDLNAQLKGWLNYIDGKDHLEVFVEPYPVERLIQSDKINTESIVGIRGFGLAMIDVVRALTEGRGGHFNILDQTTGAMAYIPSGREPKQLVPFSLDGLPMTPKPLHENIDTYYTLTEKESTAYESFLENAIYKSTPPQSIAFLIDAITPLIVRKYGVVTSHHSKDEEEIRKAIKNWLSDEDFEHDFILSKRNTTRHMTERFVQMATGQGDVSLDYCVGQVWRHCQPIMYRQLSFAPLSDELIAKIVALDERLKRYSYGPPVASMQQLLALLKSGHLTFDFVKNPKIKEAERGWKLCEGTQSVIADIMINSVLDAPQVLEVTTALPKALINDSLAQPLHDDLGIRTRTDGRVETDGPETQAPIAVLGRLAKGTLIGVDAIAECFGSRSRYWATGVFERLNSKQYFR</sequence>
<dbReference type="InterPro" id="IPR052189">
    <property type="entry name" value="L-asp_N-monooxygenase_NS-form"/>
</dbReference>
<dbReference type="OrthoDB" id="6309046at2"/>
<dbReference type="SUPFAM" id="SSF51905">
    <property type="entry name" value="FAD/NAD(P)-binding domain"/>
    <property type="match status" value="1"/>
</dbReference>
<feature type="domain" description="FAD-dependent urate hydroxylase HpyO/Asp monooxygenase CreE-like FAD/NAD(P)-binding" evidence="1">
    <location>
        <begin position="11"/>
        <end position="176"/>
    </location>
</feature>
<proteinExistence type="predicted"/>
<keyword evidence="3" id="KW-1185">Reference proteome</keyword>